<sequence length="40" mass="4747">MATFPYRTGRWAFRRRRLVGGVRPGVLVQQKAFDLVVERR</sequence>
<comment type="caution">
    <text evidence="1">The sequence shown here is derived from an EMBL/GenBank/DDBJ whole genome shotgun (WGS) entry which is preliminary data.</text>
</comment>
<name>A0ABU3AKB5_9ACTN</name>
<dbReference type="EMBL" id="JAVRFH010000007">
    <property type="protein sequence ID" value="MDT0610398.1"/>
    <property type="molecule type" value="Genomic_DNA"/>
</dbReference>
<gene>
    <name evidence="1" type="ORF">RM812_09155</name>
</gene>
<proteinExistence type="predicted"/>
<evidence type="ECO:0000313" key="1">
    <source>
        <dbReference type="EMBL" id="MDT0610398.1"/>
    </source>
</evidence>
<dbReference type="RefSeq" id="WP_311571913.1">
    <property type="nucleotide sequence ID" value="NZ_JAVRFH010000007.1"/>
</dbReference>
<reference evidence="1" key="1">
    <citation type="submission" date="2024-05" db="EMBL/GenBank/DDBJ databases">
        <title>30 novel species of actinomycetes from the DSMZ collection.</title>
        <authorList>
            <person name="Nouioui I."/>
        </authorList>
    </citation>
    <scope>NUCLEOTIDE SEQUENCE</scope>
    <source>
        <strain evidence="1">DSM 40712</strain>
    </source>
</reference>
<protein>
    <submittedName>
        <fullName evidence="1">Uncharacterized protein</fullName>
    </submittedName>
</protein>
<dbReference type="Proteomes" id="UP001180724">
    <property type="component" value="Unassembled WGS sequence"/>
</dbReference>
<keyword evidence="2" id="KW-1185">Reference proteome</keyword>
<accession>A0ABU3AKB5</accession>
<evidence type="ECO:0000313" key="2">
    <source>
        <dbReference type="Proteomes" id="UP001180724"/>
    </source>
</evidence>
<organism evidence="1 2">
    <name type="scientific">Streptomyces lancefieldiae</name>
    <dbReference type="NCBI Taxonomy" id="3075520"/>
    <lineage>
        <taxon>Bacteria</taxon>
        <taxon>Bacillati</taxon>
        <taxon>Actinomycetota</taxon>
        <taxon>Actinomycetes</taxon>
        <taxon>Kitasatosporales</taxon>
        <taxon>Streptomycetaceae</taxon>
        <taxon>Streptomyces</taxon>
    </lineage>
</organism>